<proteinExistence type="predicted"/>
<dbReference type="EMBL" id="JBGMSU010000007">
    <property type="protein sequence ID" value="MFA0939308.1"/>
    <property type="molecule type" value="Genomic_DNA"/>
</dbReference>
<reference evidence="2 3" key="1">
    <citation type="submission" date="2024-06" db="EMBL/GenBank/DDBJ databases">
        <title>Genome sequences for Pseudomonas syringae strains with characterized LPS.</title>
        <authorList>
            <person name="Baltrus D.A."/>
            <person name="Krings L."/>
        </authorList>
    </citation>
    <scope>NUCLEOTIDE SEQUENCE [LARGE SCALE GENOMIC DNA]</scope>
    <source>
        <strain evidence="2 3">NCPPB2708</strain>
    </source>
</reference>
<evidence type="ECO:0000259" key="1">
    <source>
        <dbReference type="SMART" id="SM00953"/>
    </source>
</evidence>
<feature type="domain" description="RES" evidence="1">
    <location>
        <begin position="54"/>
        <end position="214"/>
    </location>
</feature>
<dbReference type="Pfam" id="PF08808">
    <property type="entry name" value="RES"/>
    <property type="match status" value="1"/>
</dbReference>
<dbReference type="InterPro" id="IPR014914">
    <property type="entry name" value="RES_dom"/>
</dbReference>
<sequence>MQMQKKFLDSLFDFSCDDGVLNVEVLTRIHSSEKLYRARKASSFKNLQDIQEDPISQLGPTPSNLATSQRMTPRGISAMYCARDRETCLSELRPLAGDIMISGAFSPTTYMDFLDLSKLAGISKPMLHVFDAGFSRANHAHHFLKKLVAKMSRPNTNKDELAYLSTQVVYEYLQDRFSGQVAGLAFPSVQTGLSGQNVVIFPESCEIDKMSLDDFYSFSPTLKFENSSLKNHRVKAVIANVDEVDDYSAFRQDSNL</sequence>
<accession>A0ABV4PGT5</accession>
<comment type="caution">
    <text evidence="2">The sequence shown here is derived from an EMBL/GenBank/DDBJ whole genome shotgun (WGS) entry which is preliminary data.</text>
</comment>
<dbReference type="RefSeq" id="WP_158491082.1">
    <property type="nucleotide sequence ID" value="NZ_AVEE02000206.1"/>
</dbReference>
<dbReference type="SMART" id="SM00953">
    <property type="entry name" value="RES"/>
    <property type="match status" value="1"/>
</dbReference>
<keyword evidence="3" id="KW-1185">Reference proteome</keyword>
<dbReference type="Proteomes" id="UP001569512">
    <property type="component" value="Unassembled WGS sequence"/>
</dbReference>
<evidence type="ECO:0000313" key="3">
    <source>
        <dbReference type="Proteomes" id="UP001569512"/>
    </source>
</evidence>
<evidence type="ECO:0000313" key="2">
    <source>
        <dbReference type="EMBL" id="MFA0939308.1"/>
    </source>
</evidence>
<organism evidence="2 3">
    <name type="scientific">Pseudomonas tremae</name>
    <dbReference type="NCBI Taxonomy" id="200454"/>
    <lineage>
        <taxon>Bacteria</taxon>
        <taxon>Pseudomonadati</taxon>
        <taxon>Pseudomonadota</taxon>
        <taxon>Gammaproteobacteria</taxon>
        <taxon>Pseudomonadales</taxon>
        <taxon>Pseudomonadaceae</taxon>
        <taxon>Pseudomonas</taxon>
    </lineage>
</organism>
<name>A0ABV4PGT5_9PSED</name>
<protein>
    <submittedName>
        <fullName evidence="2">RES family NAD+ phosphorylase</fullName>
    </submittedName>
</protein>
<gene>
    <name evidence="2" type="ORF">ACDH53_18010</name>
</gene>